<dbReference type="AlphaFoldDB" id="C3ZWP3"/>
<feature type="repeat" description="ANK" evidence="4">
    <location>
        <begin position="674"/>
        <end position="706"/>
    </location>
</feature>
<evidence type="ECO:0000256" key="2">
    <source>
        <dbReference type="ARBA" id="ARBA00022771"/>
    </source>
</evidence>
<dbReference type="PROSITE" id="PS50088">
    <property type="entry name" value="ANK_REPEAT"/>
    <property type="match status" value="9"/>
</dbReference>
<dbReference type="eggNOG" id="KOG4177">
    <property type="taxonomic scope" value="Eukaryota"/>
</dbReference>
<feature type="repeat" description="ANK" evidence="4">
    <location>
        <begin position="412"/>
        <end position="444"/>
    </location>
</feature>
<dbReference type="PANTHER" id="PTHR24144">
    <property type="entry name" value="ANKYRIN REPEAT DOMAIN-CONTAINING PROTEIN 49"/>
    <property type="match status" value="1"/>
</dbReference>
<dbReference type="SMART" id="SM00248">
    <property type="entry name" value="ANK"/>
    <property type="match status" value="13"/>
</dbReference>
<dbReference type="PANTHER" id="PTHR24144:SF5">
    <property type="entry name" value="BTB DOMAIN-CONTAINING PROTEIN"/>
    <property type="match status" value="1"/>
</dbReference>
<dbReference type="PROSITE" id="PS50865">
    <property type="entry name" value="ZF_MYND_2"/>
    <property type="match status" value="2"/>
</dbReference>
<keyword evidence="4" id="KW-0040">ANK repeat</keyword>
<accession>C3ZWP3</accession>
<sequence length="827" mass="91903">MASTDANYELLYAARSGSLRGVEVALKAGADIDFDHVDCESASTGTALFNACLKGHIDVIKLLLRKGASMVKRNRTTFAPLHVAVYEGRTEVVDLLVQHGATVDIQDGFQNTPLMYACVYNHVNTVKRLIQLGARPRFKDGYVAQGLGDCGKSRRLIQAAAKTKLLRCCNPKCGKPGYRNTLKLCAGCKLTRYCSRDCQIQHWSVGHKKCCGHDAYTEEGPHPIDRMKSHPNNPTYFLPWFFTDQFKPRQHARKVSIAAIDPNKMANELLLQAAEEGWVEGVRMALKAGRTEVVDLLVQHGATVDILDSMKWTPLVDAFGNNHVDTVRRLLELGARPDFPIDHRWARKACPESLKLIEEARKTKLLRCCNPKCGKPGYRSTLKLCAGCKLTRYCSRDCADIDFDHIDCEISSTGTALHVACVMGHIDIVKLLLRKGASLVSRTRASYAPLHAAAHEVRLLLRKGASVAKRVKTSFAPLHAAASEGRTEVVDLLVQHGATVDILDSMKWTPLIDAFGNNHVDTVRRLLELGARPDFPIDHRWARKACPESLKLIEEARKTKLLRCCNPKCGKPGYRSTLKLCAGCKLTRYCSRDCADIDFDHIDCEISSTGTALHVACVMGHIDIVKLLLRKGASLVSRTRASFAPLHAAAHEGKTEAVELLVQHGATVDIRDDSKNTPLMTACVYNHVDTVRRLIELGARPDLTDGYIAQRVTTETPRWGTYDCSESLKLIEEARKTKLLRCCNPKCGKPGYRSTLKLCGRCKLTRYCSRDCQKQHWSVGHKKCCGHDVCPDDGTDPFQKELSHPSTCICKTLDLMHACSRAKQYRL</sequence>
<dbReference type="Pfam" id="PF01753">
    <property type="entry name" value="zf-MYND"/>
    <property type="match status" value="2"/>
</dbReference>
<keyword evidence="1" id="KW-0479">Metal-binding</keyword>
<dbReference type="InterPro" id="IPR002893">
    <property type="entry name" value="Znf_MYND"/>
</dbReference>
<feature type="repeat" description="ANK" evidence="4">
    <location>
        <begin position="641"/>
        <end position="673"/>
    </location>
</feature>
<evidence type="ECO:0000256" key="3">
    <source>
        <dbReference type="ARBA" id="ARBA00022833"/>
    </source>
</evidence>
<keyword evidence="2 5" id="KW-0863">Zinc-finger</keyword>
<feature type="repeat" description="ANK" evidence="4">
    <location>
        <begin position="473"/>
        <end position="505"/>
    </location>
</feature>
<feature type="repeat" description="ANK" evidence="4">
    <location>
        <begin position="282"/>
        <end position="309"/>
    </location>
</feature>
<protein>
    <recommendedName>
        <fullName evidence="6">MYND-type domain-containing protein</fullName>
    </recommendedName>
</protein>
<proteinExistence type="predicted"/>
<evidence type="ECO:0000256" key="1">
    <source>
        <dbReference type="ARBA" id="ARBA00022723"/>
    </source>
</evidence>
<evidence type="ECO:0000256" key="4">
    <source>
        <dbReference type="PROSITE-ProRule" id="PRU00023"/>
    </source>
</evidence>
<dbReference type="Gene3D" id="1.25.40.20">
    <property type="entry name" value="Ankyrin repeat-containing domain"/>
    <property type="match status" value="4"/>
</dbReference>
<dbReference type="InterPro" id="IPR036770">
    <property type="entry name" value="Ankyrin_rpt-contain_sf"/>
</dbReference>
<dbReference type="SUPFAM" id="SSF144232">
    <property type="entry name" value="HIT/MYND zinc finger-like"/>
    <property type="match status" value="2"/>
</dbReference>
<dbReference type="GO" id="GO:0008270">
    <property type="term" value="F:zinc ion binding"/>
    <property type="evidence" value="ECO:0007669"/>
    <property type="project" value="UniProtKB-KW"/>
</dbReference>
<keyword evidence="3" id="KW-0862">Zinc</keyword>
<evidence type="ECO:0000259" key="6">
    <source>
        <dbReference type="PROSITE" id="PS50865"/>
    </source>
</evidence>
<feature type="domain" description="MYND-type" evidence="6">
    <location>
        <begin position="744"/>
        <end position="785"/>
    </location>
</feature>
<dbReference type="InParanoid" id="C3ZWP3"/>
<gene>
    <name evidence="7" type="ORF">BRAFLDRAFT_130550</name>
</gene>
<organism>
    <name type="scientific">Branchiostoma floridae</name>
    <name type="common">Florida lancelet</name>
    <name type="synonym">Amphioxus</name>
    <dbReference type="NCBI Taxonomy" id="7739"/>
    <lineage>
        <taxon>Eukaryota</taxon>
        <taxon>Metazoa</taxon>
        <taxon>Chordata</taxon>
        <taxon>Cephalochordata</taxon>
        <taxon>Leptocardii</taxon>
        <taxon>Amphioxiformes</taxon>
        <taxon>Branchiostomatidae</taxon>
        <taxon>Branchiostoma</taxon>
    </lineage>
</organism>
<dbReference type="SUPFAM" id="SSF48403">
    <property type="entry name" value="Ankyrin repeat"/>
    <property type="match status" value="3"/>
</dbReference>
<name>C3ZWP3_BRAFL</name>
<dbReference type="EMBL" id="GG666702">
    <property type="protein sequence ID" value="EEN43025.1"/>
    <property type="molecule type" value="Genomic_DNA"/>
</dbReference>
<feature type="repeat" description="ANK" evidence="4">
    <location>
        <begin position="608"/>
        <end position="640"/>
    </location>
</feature>
<evidence type="ECO:0000313" key="7">
    <source>
        <dbReference type="EMBL" id="EEN43025.1"/>
    </source>
</evidence>
<dbReference type="Pfam" id="PF00023">
    <property type="entry name" value="Ank"/>
    <property type="match status" value="3"/>
</dbReference>
<dbReference type="Gene3D" id="6.10.140.2220">
    <property type="match status" value="2"/>
</dbReference>
<feature type="repeat" description="ANK" evidence="4">
    <location>
        <begin position="76"/>
        <end position="108"/>
    </location>
</feature>
<evidence type="ECO:0000256" key="5">
    <source>
        <dbReference type="PROSITE-ProRule" id="PRU00134"/>
    </source>
</evidence>
<reference evidence="7" key="1">
    <citation type="journal article" date="2008" name="Nature">
        <title>The amphioxus genome and the evolution of the chordate karyotype.</title>
        <authorList>
            <consortium name="US DOE Joint Genome Institute (JGI-PGF)"/>
            <person name="Putnam N.H."/>
            <person name="Butts T."/>
            <person name="Ferrier D.E.K."/>
            <person name="Furlong R.F."/>
            <person name="Hellsten U."/>
            <person name="Kawashima T."/>
            <person name="Robinson-Rechavi M."/>
            <person name="Shoguchi E."/>
            <person name="Terry A."/>
            <person name="Yu J.-K."/>
            <person name="Benito-Gutierrez E.L."/>
            <person name="Dubchak I."/>
            <person name="Garcia-Fernandez J."/>
            <person name="Gibson-Brown J.J."/>
            <person name="Grigoriev I.V."/>
            <person name="Horton A.C."/>
            <person name="de Jong P.J."/>
            <person name="Jurka J."/>
            <person name="Kapitonov V.V."/>
            <person name="Kohara Y."/>
            <person name="Kuroki Y."/>
            <person name="Lindquist E."/>
            <person name="Lucas S."/>
            <person name="Osoegawa K."/>
            <person name="Pennacchio L.A."/>
            <person name="Salamov A.A."/>
            <person name="Satou Y."/>
            <person name="Sauka-Spengler T."/>
            <person name="Schmutz J."/>
            <person name="Shin-I T."/>
            <person name="Toyoda A."/>
            <person name="Bronner-Fraser M."/>
            <person name="Fujiyama A."/>
            <person name="Holland L.Z."/>
            <person name="Holland P.W.H."/>
            <person name="Satoh N."/>
            <person name="Rokhsar D.S."/>
        </authorList>
    </citation>
    <scope>NUCLEOTIDE SEQUENCE [LARGE SCALE GENOMIC DNA]</scope>
    <source>
        <strain evidence="7">S238N-H82</strain>
        <tissue evidence="7">Testes</tissue>
    </source>
</reference>
<feature type="repeat" description="ANK" evidence="4">
    <location>
        <begin position="109"/>
        <end position="141"/>
    </location>
</feature>
<feature type="domain" description="MYND-type" evidence="6">
    <location>
        <begin position="170"/>
        <end position="211"/>
    </location>
</feature>
<dbReference type="STRING" id="7739.C3ZWP3"/>
<dbReference type="InterPro" id="IPR002110">
    <property type="entry name" value="Ankyrin_rpt"/>
</dbReference>
<dbReference type="PROSITE" id="PS50297">
    <property type="entry name" value="ANK_REP_REGION"/>
    <property type="match status" value="7"/>
</dbReference>
<dbReference type="Pfam" id="PF12796">
    <property type="entry name" value="Ank_2"/>
    <property type="match status" value="4"/>
</dbReference>
<feature type="repeat" description="ANK" evidence="4">
    <location>
        <begin position="43"/>
        <end position="75"/>
    </location>
</feature>